<gene>
    <name evidence="1" type="ORF">M419DRAFT_77110</name>
</gene>
<dbReference type="AlphaFoldDB" id="A0A024SET9"/>
<reference evidence="2" key="1">
    <citation type="journal article" date="2013" name="Ind. Biotechnol.">
        <title>Comparative genomics analysis of Trichoderma reesei strains.</title>
        <authorList>
            <person name="Koike H."/>
            <person name="Aerts A."/>
            <person name="LaButti K."/>
            <person name="Grigoriev I.V."/>
            <person name="Baker S.E."/>
        </authorList>
    </citation>
    <scope>NUCLEOTIDE SEQUENCE [LARGE SCALE GENOMIC DNA]</scope>
    <source>
        <strain evidence="2">ATCC 56765 / BCRC 32924 / NRRL 11460 / Rut C-30</strain>
    </source>
</reference>
<evidence type="ECO:0000313" key="2">
    <source>
        <dbReference type="Proteomes" id="UP000024376"/>
    </source>
</evidence>
<dbReference type="HOGENOM" id="CLU_2998144_0_0_1"/>
<name>A0A024SET9_HYPJR</name>
<protein>
    <submittedName>
        <fullName evidence="1">Uncharacterized protein</fullName>
    </submittedName>
</protein>
<proteinExistence type="predicted"/>
<dbReference type="EMBL" id="KI911144">
    <property type="protein sequence ID" value="ETS03026.1"/>
    <property type="molecule type" value="Genomic_DNA"/>
</dbReference>
<dbReference type="OrthoDB" id="4874108at2759"/>
<evidence type="ECO:0000313" key="1">
    <source>
        <dbReference type="EMBL" id="ETS03026.1"/>
    </source>
</evidence>
<organism evidence="1 2">
    <name type="scientific">Hypocrea jecorina (strain ATCC 56765 / BCRC 32924 / NRRL 11460 / Rut C-30)</name>
    <name type="common">Trichoderma reesei</name>
    <dbReference type="NCBI Taxonomy" id="1344414"/>
    <lineage>
        <taxon>Eukaryota</taxon>
        <taxon>Fungi</taxon>
        <taxon>Dikarya</taxon>
        <taxon>Ascomycota</taxon>
        <taxon>Pezizomycotina</taxon>
        <taxon>Sordariomycetes</taxon>
        <taxon>Hypocreomycetidae</taxon>
        <taxon>Hypocreales</taxon>
        <taxon>Hypocreaceae</taxon>
        <taxon>Trichoderma</taxon>
    </lineage>
</organism>
<accession>A0A024SET9</accession>
<dbReference type="KEGG" id="trr:M419DRAFT_77110"/>
<sequence length="57" mass="6352">MAQRLSACFQWIKTAGGKSTSLYTRISNRGAPYKKIAGEPKLGQNHDLYNDNVPLLE</sequence>
<dbReference type="Proteomes" id="UP000024376">
    <property type="component" value="Unassembled WGS sequence"/>
</dbReference>